<dbReference type="AlphaFoldDB" id="A0A6J4UGH2"/>
<proteinExistence type="predicted"/>
<sequence length="54" mass="5559">MHFAGDLSRQGTGIPQGFILPVAVGRAGSRRLVVISLAGAPFQGQEGVGTLVLR</sequence>
<reference evidence="1" key="1">
    <citation type="submission" date="2020-02" db="EMBL/GenBank/DDBJ databases">
        <authorList>
            <person name="Meier V. D."/>
        </authorList>
    </citation>
    <scope>NUCLEOTIDE SEQUENCE</scope>
    <source>
        <strain evidence="1">AVDCRST_MAG43</strain>
    </source>
</reference>
<gene>
    <name evidence="1" type="ORF">AVDCRST_MAG43-768</name>
</gene>
<protein>
    <submittedName>
        <fullName evidence="1">Uncharacterized protein</fullName>
    </submittedName>
</protein>
<organism evidence="1">
    <name type="scientific">uncultured Thermomicrobiales bacterium</name>
    <dbReference type="NCBI Taxonomy" id="1645740"/>
    <lineage>
        <taxon>Bacteria</taxon>
        <taxon>Pseudomonadati</taxon>
        <taxon>Thermomicrobiota</taxon>
        <taxon>Thermomicrobia</taxon>
        <taxon>Thermomicrobiales</taxon>
        <taxon>environmental samples</taxon>
    </lineage>
</organism>
<evidence type="ECO:0000313" key="1">
    <source>
        <dbReference type="EMBL" id="CAA9547387.1"/>
    </source>
</evidence>
<accession>A0A6J4UGH2</accession>
<dbReference type="EMBL" id="CADCWI010000040">
    <property type="protein sequence ID" value="CAA9547387.1"/>
    <property type="molecule type" value="Genomic_DNA"/>
</dbReference>
<name>A0A6J4UGH2_9BACT</name>